<dbReference type="WBParaSite" id="jg8766">
    <property type="protein sequence ID" value="jg8766"/>
    <property type="gene ID" value="jg8766"/>
</dbReference>
<reference evidence="3" key="1">
    <citation type="submission" date="2022-11" db="UniProtKB">
        <authorList>
            <consortium name="WormBaseParasite"/>
        </authorList>
    </citation>
    <scope>IDENTIFICATION</scope>
</reference>
<keyword evidence="2" id="KW-1185">Reference proteome</keyword>
<evidence type="ECO:0000256" key="1">
    <source>
        <dbReference type="SAM" id="MobiDB-lite"/>
    </source>
</evidence>
<protein>
    <submittedName>
        <fullName evidence="3">Uncharacterized protein</fullName>
    </submittedName>
</protein>
<feature type="region of interest" description="Disordered" evidence="1">
    <location>
        <begin position="51"/>
        <end position="94"/>
    </location>
</feature>
<feature type="compositionally biased region" description="Basic and acidic residues" evidence="1">
    <location>
        <begin position="19"/>
        <end position="33"/>
    </location>
</feature>
<evidence type="ECO:0000313" key="3">
    <source>
        <dbReference type="WBParaSite" id="jg8766"/>
    </source>
</evidence>
<name>A0A915ERN3_9BILA</name>
<dbReference type="AlphaFoldDB" id="A0A915ERN3"/>
<accession>A0A915ERN3</accession>
<dbReference type="Proteomes" id="UP000887574">
    <property type="component" value="Unplaced"/>
</dbReference>
<organism evidence="2 3">
    <name type="scientific">Ditylenchus dipsaci</name>
    <dbReference type="NCBI Taxonomy" id="166011"/>
    <lineage>
        <taxon>Eukaryota</taxon>
        <taxon>Metazoa</taxon>
        <taxon>Ecdysozoa</taxon>
        <taxon>Nematoda</taxon>
        <taxon>Chromadorea</taxon>
        <taxon>Rhabditida</taxon>
        <taxon>Tylenchina</taxon>
        <taxon>Tylenchomorpha</taxon>
        <taxon>Sphaerularioidea</taxon>
        <taxon>Anguinidae</taxon>
        <taxon>Anguininae</taxon>
        <taxon>Ditylenchus</taxon>
    </lineage>
</organism>
<feature type="region of interest" description="Disordered" evidence="1">
    <location>
        <begin position="19"/>
        <end position="38"/>
    </location>
</feature>
<evidence type="ECO:0000313" key="2">
    <source>
        <dbReference type="Proteomes" id="UP000887574"/>
    </source>
</evidence>
<proteinExistence type="predicted"/>
<sequence>MGKTDESSDCYQRALTLLEKEQKSKSKMEKVHDEESDGYDMPYHVKLAMSSSKKYKSMSDLHHARSIKNGRLDNQKPKIGLSRSKTLSKIKNEK</sequence>
<feature type="compositionally biased region" description="Polar residues" evidence="1">
    <location>
        <begin position="83"/>
        <end position="94"/>
    </location>
</feature>